<evidence type="ECO:0000256" key="5">
    <source>
        <dbReference type="ARBA" id="ARBA00012458"/>
    </source>
</evidence>
<evidence type="ECO:0000313" key="14">
    <source>
        <dbReference type="EMBL" id="SHE29882.1"/>
    </source>
</evidence>
<proteinExistence type="inferred from homology"/>
<comment type="cofactor">
    <cofactor evidence="2">
        <name>Mg(2+)</name>
        <dbReference type="ChEBI" id="CHEBI:18420"/>
    </cofactor>
</comment>
<evidence type="ECO:0000256" key="6">
    <source>
        <dbReference type="ARBA" id="ARBA00016919"/>
    </source>
</evidence>
<comment type="function">
    <text evidence="12">Catalyzes the condensation of para-aminobenzoate (pABA) with 6-hydroxymethyl-7,8-dihydropterin diphosphate (DHPt-PP) to form 7,8-dihydropteroate (H2Pte), the immediate precursor of folate derivatives.</text>
</comment>
<dbReference type="EC" id="2.5.1.15" evidence="5"/>
<evidence type="ECO:0000256" key="10">
    <source>
        <dbReference type="ARBA" id="ARBA00022909"/>
    </source>
</evidence>
<dbReference type="PANTHER" id="PTHR20941">
    <property type="entry name" value="FOLATE SYNTHESIS PROTEINS"/>
    <property type="match status" value="1"/>
</dbReference>
<evidence type="ECO:0000256" key="8">
    <source>
        <dbReference type="ARBA" id="ARBA00022723"/>
    </source>
</evidence>
<dbReference type="Proteomes" id="UP000184196">
    <property type="component" value="Unassembled WGS sequence"/>
</dbReference>
<evidence type="ECO:0000256" key="7">
    <source>
        <dbReference type="ARBA" id="ARBA00022679"/>
    </source>
</evidence>
<keyword evidence="15" id="KW-1185">Reference proteome</keyword>
<evidence type="ECO:0000259" key="13">
    <source>
        <dbReference type="PROSITE" id="PS50972"/>
    </source>
</evidence>
<reference evidence="15" key="1">
    <citation type="submission" date="2016-11" db="EMBL/GenBank/DDBJ databases">
        <authorList>
            <person name="Varghese N."/>
            <person name="Submissions S."/>
        </authorList>
    </citation>
    <scope>NUCLEOTIDE SEQUENCE [LARGE SCALE GENOMIC DNA]</scope>
    <source>
        <strain evidence="15">DSM 11792</strain>
    </source>
</reference>
<keyword evidence="7" id="KW-0808">Transferase</keyword>
<dbReference type="PANTHER" id="PTHR20941:SF1">
    <property type="entry name" value="FOLIC ACID SYNTHESIS PROTEIN FOL1"/>
    <property type="match status" value="1"/>
</dbReference>
<comment type="catalytic activity">
    <reaction evidence="1">
        <text>(7,8-dihydropterin-6-yl)methyl diphosphate + 4-aminobenzoate = 7,8-dihydropteroate + diphosphate</text>
        <dbReference type="Rhea" id="RHEA:19949"/>
        <dbReference type="ChEBI" id="CHEBI:17836"/>
        <dbReference type="ChEBI" id="CHEBI:17839"/>
        <dbReference type="ChEBI" id="CHEBI:33019"/>
        <dbReference type="ChEBI" id="CHEBI:72950"/>
        <dbReference type="EC" id="2.5.1.15"/>
    </reaction>
</comment>
<dbReference type="FunFam" id="3.20.20.20:FF:000006">
    <property type="entry name" value="Dihydropteroate synthase"/>
    <property type="match status" value="1"/>
</dbReference>
<dbReference type="RefSeq" id="WP_073162361.1">
    <property type="nucleotide sequence ID" value="NZ_FQUW01000004.1"/>
</dbReference>
<name>A0A1M4SCH4_9FIRM</name>
<dbReference type="NCBIfam" id="TIGR01496">
    <property type="entry name" value="DHPS"/>
    <property type="match status" value="1"/>
</dbReference>
<evidence type="ECO:0000256" key="12">
    <source>
        <dbReference type="ARBA" id="ARBA00053449"/>
    </source>
</evidence>
<evidence type="ECO:0000313" key="15">
    <source>
        <dbReference type="Proteomes" id="UP000184196"/>
    </source>
</evidence>
<dbReference type="CDD" id="cd00739">
    <property type="entry name" value="DHPS"/>
    <property type="match status" value="1"/>
</dbReference>
<evidence type="ECO:0000256" key="2">
    <source>
        <dbReference type="ARBA" id="ARBA00001946"/>
    </source>
</evidence>
<dbReference type="GO" id="GO:0046654">
    <property type="term" value="P:tetrahydrofolate biosynthetic process"/>
    <property type="evidence" value="ECO:0007669"/>
    <property type="project" value="UniProtKB-UniPathway"/>
</dbReference>
<dbReference type="SUPFAM" id="SSF51717">
    <property type="entry name" value="Dihydropteroate synthetase-like"/>
    <property type="match status" value="1"/>
</dbReference>
<protein>
    <recommendedName>
        <fullName evidence="6">Dihydropteroate synthase</fullName>
        <ecNumber evidence="5">2.5.1.15</ecNumber>
    </recommendedName>
    <alternativeName>
        <fullName evidence="11">Dihydropteroate pyrophosphorylase</fullName>
    </alternativeName>
</protein>
<dbReference type="PROSITE" id="PS00792">
    <property type="entry name" value="DHPS_1"/>
    <property type="match status" value="1"/>
</dbReference>
<dbReference type="EMBL" id="FQUW01000004">
    <property type="protein sequence ID" value="SHE29882.1"/>
    <property type="molecule type" value="Genomic_DNA"/>
</dbReference>
<sequence>MPVQVWNIEVKNRAQALQEIAAVGADRIGCRLMAPKAVHRVLKISGLTPVQANVLKQEMLARGGEVAVARGVVEHAVEKTDVLLMGTLKQFDALLAKLKMQPFGLPALAEEIRRVLQNLEGRPVRRLDCRGRELVLGERTLVMGILNVTPDSFSDGGRFYDPGRALEHAHRMVEDGADIIDLGGESTRPGYTPVTVEEEMRRVIPVLERLVQEIPVPISVDTTKAAVAREALEIGAHIINDQWSLRADPEMAAVVARYDAPVIFMHNQEGTEYRDLMGDIIRFFRESIALALEAGINLEKIIIDPGIGFGKTVEQNLEVMSRLSELACLGLPVLLGTSRKSMIGKTLNLPADQRMEGTAATVAIGIAAGVDIVRVHDVKEMVRVARMTDAMVRRKPARCACGEE</sequence>
<feature type="domain" description="Pterin-binding" evidence="13">
    <location>
        <begin position="140"/>
        <end position="386"/>
    </location>
</feature>
<evidence type="ECO:0000256" key="11">
    <source>
        <dbReference type="ARBA" id="ARBA00030193"/>
    </source>
</evidence>
<gene>
    <name evidence="14" type="ORF">SAMN02745218_00081</name>
</gene>
<dbReference type="PROSITE" id="PS00793">
    <property type="entry name" value="DHPS_2"/>
    <property type="match status" value="1"/>
</dbReference>
<dbReference type="GO" id="GO:0004156">
    <property type="term" value="F:dihydropteroate synthase activity"/>
    <property type="evidence" value="ECO:0007669"/>
    <property type="project" value="UniProtKB-EC"/>
</dbReference>
<keyword evidence="9" id="KW-0460">Magnesium</keyword>
<dbReference type="OrthoDB" id="9811744at2"/>
<dbReference type="InterPro" id="IPR045031">
    <property type="entry name" value="DHP_synth-like"/>
</dbReference>
<dbReference type="InterPro" id="IPR006390">
    <property type="entry name" value="DHP_synth_dom"/>
</dbReference>
<dbReference type="PROSITE" id="PS50972">
    <property type="entry name" value="PTERIN_BINDING"/>
    <property type="match status" value="1"/>
</dbReference>
<comment type="pathway">
    <text evidence="3">Cofactor biosynthesis; tetrahydrofolate biosynthesis; 7,8-dihydrofolate from 2-amino-4-hydroxy-6-hydroxymethyl-7,8-dihydropteridine diphosphate and 4-aminobenzoate: step 1/2.</text>
</comment>
<dbReference type="Gene3D" id="3.20.20.20">
    <property type="entry name" value="Dihydropteroate synthase-like"/>
    <property type="match status" value="1"/>
</dbReference>
<dbReference type="InterPro" id="IPR000489">
    <property type="entry name" value="Pterin-binding_dom"/>
</dbReference>
<keyword evidence="8" id="KW-0479">Metal-binding</keyword>
<evidence type="ECO:0000256" key="9">
    <source>
        <dbReference type="ARBA" id="ARBA00022842"/>
    </source>
</evidence>
<evidence type="ECO:0000256" key="1">
    <source>
        <dbReference type="ARBA" id="ARBA00000012"/>
    </source>
</evidence>
<evidence type="ECO:0000256" key="4">
    <source>
        <dbReference type="ARBA" id="ARBA00009503"/>
    </source>
</evidence>
<dbReference type="UniPathway" id="UPA00077">
    <property type="reaction ID" value="UER00156"/>
</dbReference>
<dbReference type="GO" id="GO:0005829">
    <property type="term" value="C:cytosol"/>
    <property type="evidence" value="ECO:0007669"/>
    <property type="project" value="TreeGrafter"/>
</dbReference>
<dbReference type="InterPro" id="IPR011005">
    <property type="entry name" value="Dihydropteroate_synth-like_sf"/>
</dbReference>
<organism evidence="14 15">
    <name type="scientific">Desulfofundulus australicus DSM 11792</name>
    <dbReference type="NCBI Taxonomy" id="1121425"/>
    <lineage>
        <taxon>Bacteria</taxon>
        <taxon>Bacillati</taxon>
        <taxon>Bacillota</taxon>
        <taxon>Clostridia</taxon>
        <taxon>Eubacteriales</taxon>
        <taxon>Peptococcaceae</taxon>
        <taxon>Desulfofundulus</taxon>
    </lineage>
</organism>
<evidence type="ECO:0000256" key="3">
    <source>
        <dbReference type="ARBA" id="ARBA00004763"/>
    </source>
</evidence>
<comment type="similarity">
    <text evidence="4">Belongs to the DHPS family.</text>
</comment>
<dbReference type="AlphaFoldDB" id="A0A1M4SCH4"/>
<dbReference type="Pfam" id="PF00809">
    <property type="entry name" value="Pterin_bind"/>
    <property type="match status" value="1"/>
</dbReference>
<accession>A0A1M4SCH4</accession>
<dbReference type="GO" id="GO:0046872">
    <property type="term" value="F:metal ion binding"/>
    <property type="evidence" value="ECO:0007669"/>
    <property type="project" value="UniProtKB-KW"/>
</dbReference>
<keyword evidence="10" id="KW-0289">Folate biosynthesis</keyword>
<dbReference type="GO" id="GO:0046656">
    <property type="term" value="P:folic acid biosynthetic process"/>
    <property type="evidence" value="ECO:0007669"/>
    <property type="project" value="UniProtKB-KW"/>
</dbReference>